<evidence type="ECO:0000313" key="3">
    <source>
        <dbReference type="EMBL" id="AVK97691.1"/>
    </source>
</evidence>
<dbReference type="Pfam" id="PF00975">
    <property type="entry name" value="Thioesterase"/>
    <property type="match status" value="1"/>
</dbReference>
<dbReference type="InterPro" id="IPR012223">
    <property type="entry name" value="TEII"/>
</dbReference>
<dbReference type="AlphaFoldDB" id="A0A2S0K2X2"/>
<sequence length="232" mass="27172">MNINLICLPFAGGSAAVYRDWVDFVAPYINVIPLEYAGRGKRFIEPLYENFESCIEDLYNIVIKHIENNENFALFGHSMGAHIAYELTLKLKTDNVIPKHLFISSRVPPHLSHINYSSLTKEQFLLKLEKMGGTQKEFFKNKELIDIYLPIIRNDFRILEEYLITNHTVRSDGVMCNTSGFFGKEENIFEEMQEWKQYIDKEYNVFKMQGNHFYLNIDKENLINLINLILSD</sequence>
<dbReference type="EC" id="1.1.-.-" evidence="4"/>
<name>A0A2S0K2X2_LYSSH</name>
<evidence type="ECO:0000259" key="2">
    <source>
        <dbReference type="Pfam" id="PF00975"/>
    </source>
</evidence>
<dbReference type="RefSeq" id="WP_024364796.1">
    <property type="nucleotide sequence ID" value="NZ_BJNS01000067.1"/>
</dbReference>
<protein>
    <submittedName>
        <fullName evidence="4">NrsA</fullName>
        <ecNumber evidence="4">1.1.-.-</ecNumber>
    </submittedName>
    <submittedName>
        <fullName evidence="3">Thioesterase</fullName>
    </submittedName>
</protein>
<reference evidence="3 5" key="1">
    <citation type="submission" date="2017-03" db="EMBL/GenBank/DDBJ databases">
        <title>The whole genome sequencing and assembly of Lysinibacillus sphaericus DSM 28T strain.</title>
        <authorList>
            <person name="Lee Y.-J."/>
            <person name="Yi H."/>
            <person name="Bahn Y.-S."/>
            <person name="Kim J.F."/>
            <person name="Lee D.-W."/>
        </authorList>
    </citation>
    <scope>NUCLEOTIDE SEQUENCE [LARGE SCALE GENOMIC DNA]</scope>
    <source>
        <strain evidence="3 5">DSM 28</strain>
    </source>
</reference>
<comment type="similarity">
    <text evidence="1">Belongs to the thioesterase family.</text>
</comment>
<dbReference type="GO" id="GO:0008610">
    <property type="term" value="P:lipid biosynthetic process"/>
    <property type="evidence" value="ECO:0007669"/>
    <property type="project" value="TreeGrafter"/>
</dbReference>
<dbReference type="Proteomes" id="UP000255295">
    <property type="component" value="Unassembled WGS sequence"/>
</dbReference>
<evidence type="ECO:0000313" key="4">
    <source>
        <dbReference type="EMBL" id="SUV16389.1"/>
    </source>
</evidence>
<evidence type="ECO:0000256" key="1">
    <source>
        <dbReference type="ARBA" id="ARBA00007169"/>
    </source>
</evidence>
<gene>
    <name evidence="4" type="primary">nrsA</name>
    <name evidence="3" type="ORF">LS41612_16125</name>
    <name evidence="4" type="ORF">NCTC10338_01468</name>
</gene>
<dbReference type="PANTHER" id="PTHR11487:SF0">
    <property type="entry name" value="S-ACYL FATTY ACID SYNTHASE THIOESTERASE, MEDIUM CHAIN"/>
    <property type="match status" value="1"/>
</dbReference>
<dbReference type="EMBL" id="UFSZ01000001">
    <property type="protein sequence ID" value="SUV16389.1"/>
    <property type="molecule type" value="Genomic_DNA"/>
</dbReference>
<organism evidence="3 5">
    <name type="scientific">Lysinibacillus sphaericus</name>
    <name type="common">Bacillus sphaericus</name>
    <dbReference type="NCBI Taxonomy" id="1421"/>
    <lineage>
        <taxon>Bacteria</taxon>
        <taxon>Bacillati</taxon>
        <taxon>Bacillota</taxon>
        <taxon>Bacilli</taxon>
        <taxon>Bacillales</taxon>
        <taxon>Bacillaceae</taxon>
        <taxon>Lysinibacillus</taxon>
    </lineage>
</organism>
<dbReference type="EMBL" id="CP019980">
    <property type="protein sequence ID" value="AVK97691.1"/>
    <property type="molecule type" value="Genomic_DNA"/>
</dbReference>
<proteinExistence type="inferred from homology"/>
<dbReference type="GeneID" id="48277724"/>
<reference evidence="4 6" key="2">
    <citation type="submission" date="2018-06" db="EMBL/GenBank/DDBJ databases">
        <authorList>
            <consortium name="Pathogen Informatics"/>
            <person name="Doyle S."/>
        </authorList>
    </citation>
    <scope>NUCLEOTIDE SEQUENCE [LARGE SCALE GENOMIC DNA]</scope>
    <source>
        <strain evidence="4 6">NCTC10338</strain>
    </source>
</reference>
<dbReference type="SUPFAM" id="SSF53474">
    <property type="entry name" value="alpha/beta-Hydrolases"/>
    <property type="match status" value="1"/>
</dbReference>
<feature type="domain" description="Thioesterase" evidence="2">
    <location>
        <begin position="5"/>
        <end position="227"/>
    </location>
</feature>
<keyword evidence="4" id="KW-0560">Oxidoreductase</keyword>
<dbReference type="InterPro" id="IPR001031">
    <property type="entry name" value="Thioesterase"/>
</dbReference>
<dbReference type="GO" id="GO:0016491">
    <property type="term" value="F:oxidoreductase activity"/>
    <property type="evidence" value="ECO:0007669"/>
    <property type="project" value="UniProtKB-KW"/>
</dbReference>
<accession>A0A2S0K2X2</accession>
<dbReference type="Proteomes" id="UP000238825">
    <property type="component" value="Chromosome"/>
</dbReference>
<dbReference type="InterPro" id="IPR029058">
    <property type="entry name" value="AB_hydrolase_fold"/>
</dbReference>
<evidence type="ECO:0000313" key="5">
    <source>
        <dbReference type="Proteomes" id="UP000238825"/>
    </source>
</evidence>
<dbReference type="PANTHER" id="PTHR11487">
    <property type="entry name" value="THIOESTERASE"/>
    <property type="match status" value="1"/>
</dbReference>
<evidence type="ECO:0000313" key="6">
    <source>
        <dbReference type="Proteomes" id="UP000255295"/>
    </source>
</evidence>
<dbReference type="Gene3D" id="3.40.50.1820">
    <property type="entry name" value="alpha/beta hydrolase"/>
    <property type="match status" value="1"/>
</dbReference>